<sequence>VIRSELFHYGPSGQNITLDNLQQHLAMLHTIDGWSGSCEAADVTHALWLGTGRDCVGSLLLDMAEYWDRCKPLATYDERLLVILHDFHVWCRESGARPSAVDEMSIFHQHH</sequence>
<protein>
    <submittedName>
        <fullName evidence="1">Cpr protein</fullName>
    </submittedName>
</protein>
<name>A0A812MXJ5_SYMPI</name>
<dbReference type="AlphaFoldDB" id="A0A812MXJ5"/>
<feature type="non-terminal residue" evidence="1">
    <location>
        <position position="111"/>
    </location>
</feature>
<comment type="caution">
    <text evidence="1">The sequence shown here is derived from an EMBL/GenBank/DDBJ whole genome shotgun (WGS) entry which is preliminary data.</text>
</comment>
<gene>
    <name evidence="1" type="primary">Cpr</name>
    <name evidence="1" type="ORF">SPIL2461_LOCUS6533</name>
</gene>
<organism evidence="1 2">
    <name type="scientific">Symbiodinium pilosum</name>
    <name type="common">Dinoflagellate</name>
    <dbReference type="NCBI Taxonomy" id="2952"/>
    <lineage>
        <taxon>Eukaryota</taxon>
        <taxon>Sar</taxon>
        <taxon>Alveolata</taxon>
        <taxon>Dinophyceae</taxon>
        <taxon>Suessiales</taxon>
        <taxon>Symbiodiniaceae</taxon>
        <taxon>Symbiodinium</taxon>
    </lineage>
</organism>
<evidence type="ECO:0000313" key="1">
    <source>
        <dbReference type="EMBL" id="CAE7290948.1"/>
    </source>
</evidence>
<dbReference type="Proteomes" id="UP000649617">
    <property type="component" value="Unassembled WGS sequence"/>
</dbReference>
<accession>A0A812MXJ5</accession>
<dbReference type="EMBL" id="CAJNIZ010009940">
    <property type="protein sequence ID" value="CAE7290948.1"/>
    <property type="molecule type" value="Genomic_DNA"/>
</dbReference>
<proteinExistence type="predicted"/>
<evidence type="ECO:0000313" key="2">
    <source>
        <dbReference type="Proteomes" id="UP000649617"/>
    </source>
</evidence>
<reference evidence="1" key="1">
    <citation type="submission" date="2021-02" db="EMBL/GenBank/DDBJ databases">
        <authorList>
            <person name="Dougan E. K."/>
            <person name="Rhodes N."/>
            <person name="Thang M."/>
            <person name="Chan C."/>
        </authorList>
    </citation>
    <scope>NUCLEOTIDE SEQUENCE</scope>
</reference>
<keyword evidence="2" id="KW-1185">Reference proteome</keyword>